<reference evidence="4" key="2">
    <citation type="submission" date="2020-12" db="UniProtKB">
        <authorList>
            <consortium name="WormBaseParasite"/>
        </authorList>
    </citation>
    <scope>IDENTIFICATION</scope>
</reference>
<dbReference type="WBParaSite" id="SRAE_1000022800.1">
    <property type="protein sequence ID" value="SRAE_1000022800.1"/>
    <property type="gene ID" value="WBGene00256822"/>
</dbReference>
<feature type="transmembrane region" description="Helical" evidence="1">
    <location>
        <begin position="54"/>
        <end position="74"/>
    </location>
</feature>
<name>A0A090L1F8_STRRB</name>
<keyword evidence="3" id="KW-1185">Reference proteome</keyword>
<evidence type="ECO:0000256" key="1">
    <source>
        <dbReference type="SAM" id="Phobius"/>
    </source>
</evidence>
<keyword evidence="1" id="KW-0812">Transmembrane</keyword>
<dbReference type="AlphaFoldDB" id="A0A090L1F8"/>
<feature type="transmembrane region" description="Helical" evidence="1">
    <location>
        <begin position="12"/>
        <end position="34"/>
    </location>
</feature>
<gene>
    <name evidence="2 4 5" type="ORF">SRAE_1000022800</name>
</gene>
<dbReference type="WormBase" id="SRAE_1000022800">
    <property type="protein sequence ID" value="SRP11163"/>
    <property type="gene ID" value="WBGene00256822"/>
</dbReference>
<dbReference type="RefSeq" id="XP_024501154.1">
    <property type="nucleotide sequence ID" value="XM_024647036.1"/>
</dbReference>
<evidence type="ECO:0000313" key="2">
    <source>
        <dbReference type="EMBL" id="CEF61952.1"/>
    </source>
</evidence>
<evidence type="ECO:0000313" key="4">
    <source>
        <dbReference type="WBParaSite" id="SRAE_1000022800.1"/>
    </source>
</evidence>
<dbReference type="EMBL" id="LN609528">
    <property type="protein sequence ID" value="CEF61952.1"/>
    <property type="molecule type" value="Genomic_DNA"/>
</dbReference>
<organism evidence="2">
    <name type="scientific">Strongyloides ratti</name>
    <name type="common">Parasitic roundworm</name>
    <dbReference type="NCBI Taxonomy" id="34506"/>
    <lineage>
        <taxon>Eukaryota</taxon>
        <taxon>Metazoa</taxon>
        <taxon>Ecdysozoa</taxon>
        <taxon>Nematoda</taxon>
        <taxon>Chromadorea</taxon>
        <taxon>Rhabditida</taxon>
        <taxon>Tylenchina</taxon>
        <taxon>Panagrolaimomorpha</taxon>
        <taxon>Strongyloidoidea</taxon>
        <taxon>Strongyloididae</taxon>
        <taxon>Strongyloides</taxon>
    </lineage>
</organism>
<proteinExistence type="predicted"/>
<dbReference type="CTD" id="36374317"/>
<evidence type="ECO:0000313" key="5">
    <source>
        <dbReference type="WormBase" id="SRAE_1000022800"/>
    </source>
</evidence>
<evidence type="ECO:0000313" key="3">
    <source>
        <dbReference type="Proteomes" id="UP000035682"/>
    </source>
</evidence>
<accession>A0A090L1F8</accession>
<dbReference type="Proteomes" id="UP000035682">
    <property type="component" value="Unplaced"/>
</dbReference>
<reference evidence="2 3" key="1">
    <citation type="submission" date="2014-09" db="EMBL/GenBank/DDBJ databases">
        <authorList>
            <person name="Martin A.A."/>
        </authorList>
    </citation>
    <scope>NUCLEOTIDE SEQUENCE</scope>
    <source>
        <strain evidence="3">ED321</strain>
        <strain evidence="2">ED321 Heterogonic</strain>
    </source>
</reference>
<sequence length="75" mass="8741">MSSSGISSQYFNWFKLFLPSFFVFFSLPIFLGNLGLCDDEKNSIGLAILKMKEVLQTIITFILSFRFLLTKYSYY</sequence>
<keyword evidence="1" id="KW-1133">Transmembrane helix</keyword>
<protein>
    <submittedName>
        <fullName evidence="2 4">Uncharacterized protein</fullName>
    </submittedName>
</protein>
<dbReference type="GeneID" id="36374317"/>
<keyword evidence="1" id="KW-0472">Membrane</keyword>